<dbReference type="InterPro" id="IPR003682">
    <property type="entry name" value="rRNA_ssu_MeTfrase_G"/>
</dbReference>
<accession>A0A2W5L757</accession>
<evidence type="ECO:0000256" key="5">
    <source>
        <dbReference type="ARBA" id="ARBA00022691"/>
    </source>
</evidence>
<dbReference type="Pfam" id="PF02527">
    <property type="entry name" value="GidB"/>
    <property type="match status" value="1"/>
</dbReference>
<comment type="function">
    <text evidence="6">Specifically methylates the N7 position of guanine in position 527 of 16S rRNA.</text>
</comment>
<feature type="binding site" evidence="6">
    <location>
        <position position="81"/>
    </location>
    <ligand>
        <name>S-adenosyl-L-methionine</name>
        <dbReference type="ChEBI" id="CHEBI:59789"/>
    </ligand>
</feature>
<sequence>MAIELLDGEEAARAWLDAAFAPTESQWAQLEAFAAMLIAENAQQNLIAASTIPTLWVRHIADSAQLLALDRDNDGLWIDLGSGPGLPGLVVAILCDRPMLLVESRKRRCDFLRAVAAELELAHVEVAEAPLERVGTRAAATISARAFAPLDRLIDLSTRFSAETTRWLLPKGRNAVKELALLPAAWQRMFHVEQSRTDADSRILVGTGRIGAKQRGKG</sequence>
<comment type="catalytic activity">
    <reaction evidence="6">
        <text>guanosine(527) in 16S rRNA + S-adenosyl-L-methionine = N(7)-methylguanosine(527) in 16S rRNA + S-adenosyl-L-homocysteine</text>
        <dbReference type="Rhea" id="RHEA:42732"/>
        <dbReference type="Rhea" id="RHEA-COMP:10209"/>
        <dbReference type="Rhea" id="RHEA-COMP:10210"/>
        <dbReference type="ChEBI" id="CHEBI:57856"/>
        <dbReference type="ChEBI" id="CHEBI:59789"/>
        <dbReference type="ChEBI" id="CHEBI:74269"/>
        <dbReference type="ChEBI" id="CHEBI:74480"/>
        <dbReference type="EC" id="2.1.1.170"/>
    </reaction>
</comment>
<dbReference type="GO" id="GO:0005829">
    <property type="term" value="C:cytosol"/>
    <property type="evidence" value="ECO:0007669"/>
    <property type="project" value="TreeGrafter"/>
</dbReference>
<dbReference type="HAMAP" id="MF_00074">
    <property type="entry name" value="16SrRNA_methyltr_G"/>
    <property type="match status" value="1"/>
</dbReference>
<dbReference type="PANTHER" id="PTHR31760:SF0">
    <property type="entry name" value="S-ADENOSYL-L-METHIONINE-DEPENDENT METHYLTRANSFERASES SUPERFAMILY PROTEIN"/>
    <property type="match status" value="1"/>
</dbReference>
<dbReference type="AlphaFoldDB" id="A0A2W5L757"/>
<keyword evidence="4 6" id="KW-0808">Transferase</keyword>
<dbReference type="EC" id="2.1.1.170" evidence="6"/>
<keyword evidence="2 6" id="KW-0698">rRNA processing</keyword>
<comment type="caution">
    <text evidence="7">The sequence shown here is derived from an EMBL/GenBank/DDBJ whole genome shotgun (WGS) entry which is preliminary data.</text>
</comment>
<gene>
    <name evidence="6 7" type="primary">rsmG</name>
    <name evidence="7" type="ORF">DI569_01590</name>
</gene>
<protein>
    <recommendedName>
        <fullName evidence="6">Ribosomal RNA small subunit methyltransferase G</fullName>
        <ecNumber evidence="6">2.1.1.170</ecNumber>
    </recommendedName>
    <alternativeName>
        <fullName evidence="6">16S rRNA 7-methylguanosine methyltransferase</fullName>
        <shortName evidence="6">16S rRNA m7G methyltransferase</shortName>
    </alternativeName>
</protein>
<evidence type="ECO:0000256" key="3">
    <source>
        <dbReference type="ARBA" id="ARBA00022603"/>
    </source>
</evidence>
<feature type="binding site" evidence="6">
    <location>
        <position position="145"/>
    </location>
    <ligand>
        <name>S-adenosyl-L-methionine</name>
        <dbReference type="ChEBI" id="CHEBI:59789"/>
    </ligand>
</feature>
<evidence type="ECO:0000256" key="1">
    <source>
        <dbReference type="ARBA" id="ARBA00022490"/>
    </source>
</evidence>
<name>A0A2W5L757_SPHMC</name>
<dbReference type="EMBL" id="QFPJ01000003">
    <property type="protein sequence ID" value="PZQ24114.1"/>
    <property type="molecule type" value="Genomic_DNA"/>
</dbReference>
<evidence type="ECO:0000256" key="4">
    <source>
        <dbReference type="ARBA" id="ARBA00022679"/>
    </source>
</evidence>
<evidence type="ECO:0000313" key="7">
    <source>
        <dbReference type="EMBL" id="PZQ24114.1"/>
    </source>
</evidence>
<organism evidence="7 8">
    <name type="scientific">Sphingopyxis macrogoltabida</name>
    <name type="common">Sphingomonas macrogoltabidus</name>
    <dbReference type="NCBI Taxonomy" id="33050"/>
    <lineage>
        <taxon>Bacteria</taxon>
        <taxon>Pseudomonadati</taxon>
        <taxon>Pseudomonadota</taxon>
        <taxon>Alphaproteobacteria</taxon>
        <taxon>Sphingomonadales</taxon>
        <taxon>Sphingomonadaceae</taxon>
        <taxon>Sphingopyxis</taxon>
    </lineage>
</organism>
<dbReference type="NCBIfam" id="TIGR00138">
    <property type="entry name" value="rsmG_gidB"/>
    <property type="match status" value="1"/>
</dbReference>
<dbReference type="PANTHER" id="PTHR31760">
    <property type="entry name" value="S-ADENOSYL-L-METHIONINE-DEPENDENT METHYLTRANSFERASES SUPERFAMILY PROTEIN"/>
    <property type="match status" value="1"/>
</dbReference>
<comment type="caution">
    <text evidence="6">Lacks conserved residue(s) required for the propagation of feature annotation.</text>
</comment>
<keyword evidence="1 6" id="KW-0963">Cytoplasm</keyword>
<keyword evidence="5 6" id="KW-0949">S-adenosyl-L-methionine</keyword>
<evidence type="ECO:0000256" key="2">
    <source>
        <dbReference type="ARBA" id="ARBA00022552"/>
    </source>
</evidence>
<keyword evidence="3 6" id="KW-0489">Methyltransferase</keyword>
<feature type="binding site" evidence="6">
    <location>
        <position position="86"/>
    </location>
    <ligand>
        <name>S-adenosyl-L-methionine</name>
        <dbReference type="ChEBI" id="CHEBI:59789"/>
    </ligand>
</feature>
<comment type="similarity">
    <text evidence="6">Belongs to the methyltransferase superfamily. RNA methyltransferase RsmG family.</text>
</comment>
<feature type="binding site" evidence="6">
    <location>
        <begin position="131"/>
        <end position="132"/>
    </location>
    <ligand>
        <name>S-adenosyl-L-methionine</name>
        <dbReference type="ChEBI" id="CHEBI:59789"/>
    </ligand>
</feature>
<evidence type="ECO:0000313" key="8">
    <source>
        <dbReference type="Proteomes" id="UP000248597"/>
    </source>
</evidence>
<comment type="subcellular location">
    <subcellularLocation>
        <location evidence="6">Cytoplasm</location>
    </subcellularLocation>
</comment>
<dbReference type="GO" id="GO:0070043">
    <property type="term" value="F:rRNA (guanine-N7-)-methyltransferase activity"/>
    <property type="evidence" value="ECO:0007669"/>
    <property type="project" value="UniProtKB-UniRule"/>
</dbReference>
<evidence type="ECO:0000256" key="6">
    <source>
        <dbReference type="HAMAP-Rule" id="MF_00074"/>
    </source>
</evidence>
<dbReference type="SUPFAM" id="SSF53335">
    <property type="entry name" value="S-adenosyl-L-methionine-dependent methyltransferases"/>
    <property type="match status" value="1"/>
</dbReference>
<dbReference type="Proteomes" id="UP000248597">
    <property type="component" value="Unassembled WGS sequence"/>
</dbReference>
<dbReference type="Gene3D" id="3.40.50.150">
    <property type="entry name" value="Vaccinia Virus protein VP39"/>
    <property type="match status" value="1"/>
</dbReference>
<dbReference type="InterPro" id="IPR029063">
    <property type="entry name" value="SAM-dependent_MTases_sf"/>
</dbReference>
<reference evidence="7 8" key="1">
    <citation type="submission" date="2017-08" db="EMBL/GenBank/DDBJ databases">
        <title>Infants hospitalized years apart are colonized by the same room-sourced microbial strains.</title>
        <authorList>
            <person name="Brooks B."/>
            <person name="Olm M.R."/>
            <person name="Firek B.A."/>
            <person name="Baker R."/>
            <person name="Thomas B.C."/>
            <person name="Morowitz M.J."/>
            <person name="Banfield J.F."/>
        </authorList>
    </citation>
    <scope>NUCLEOTIDE SEQUENCE [LARGE SCALE GENOMIC DNA]</scope>
    <source>
        <strain evidence="7">S2_005_003_R2_47</strain>
    </source>
</reference>
<proteinExistence type="inferred from homology"/>